<accession>A0ABD1D1V5</accession>
<dbReference type="Proteomes" id="UP001562425">
    <property type="component" value="Unassembled WGS sequence"/>
</dbReference>
<keyword evidence="2" id="KW-1185">Reference proteome</keyword>
<name>A0ABD1D1V5_CULPP</name>
<dbReference type="EMBL" id="JBEHCU010008017">
    <property type="protein sequence ID" value="KAL1389217.1"/>
    <property type="molecule type" value="Genomic_DNA"/>
</dbReference>
<proteinExistence type="predicted"/>
<reference evidence="1 2" key="1">
    <citation type="submission" date="2024-05" db="EMBL/GenBank/DDBJ databases">
        <title>Culex pipiens pipiens assembly and annotation.</title>
        <authorList>
            <person name="Alout H."/>
            <person name="Durand T."/>
        </authorList>
    </citation>
    <scope>NUCLEOTIDE SEQUENCE [LARGE SCALE GENOMIC DNA]</scope>
    <source>
        <strain evidence="1">HA-2024</strain>
        <tissue evidence="1">Whole body</tissue>
    </source>
</reference>
<comment type="caution">
    <text evidence="1">The sequence shown here is derived from an EMBL/GenBank/DDBJ whole genome shotgun (WGS) entry which is preliminary data.</text>
</comment>
<evidence type="ECO:0000313" key="1">
    <source>
        <dbReference type="EMBL" id="KAL1389217.1"/>
    </source>
</evidence>
<evidence type="ECO:0000313" key="2">
    <source>
        <dbReference type="Proteomes" id="UP001562425"/>
    </source>
</evidence>
<sequence>MKSRSRWRRKTQKTSKFLRLTGRTELAVSMIRRQKGWTYREEQIKATPSPINRSGTSEAVDELLEDLLTKPIQLKNITTRQQALLVAQAALDQAIPPVPPLINPTINDMTITILELPTDEEERLMIEELKLSAEATISSSSSSLMLSVAGLISGTSSLALKQSALLEDPRMVQQTINGTFRLHLFNQNRNRLVSEILSNETSIAIAAFILFTTE</sequence>
<organism evidence="1 2">
    <name type="scientific">Culex pipiens pipiens</name>
    <name type="common">Northern house mosquito</name>
    <dbReference type="NCBI Taxonomy" id="38569"/>
    <lineage>
        <taxon>Eukaryota</taxon>
        <taxon>Metazoa</taxon>
        <taxon>Ecdysozoa</taxon>
        <taxon>Arthropoda</taxon>
        <taxon>Hexapoda</taxon>
        <taxon>Insecta</taxon>
        <taxon>Pterygota</taxon>
        <taxon>Neoptera</taxon>
        <taxon>Endopterygota</taxon>
        <taxon>Diptera</taxon>
        <taxon>Nematocera</taxon>
        <taxon>Culicoidea</taxon>
        <taxon>Culicidae</taxon>
        <taxon>Culicinae</taxon>
        <taxon>Culicini</taxon>
        <taxon>Culex</taxon>
        <taxon>Culex</taxon>
    </lineage>
</organism>
<protein>
    <submittedName>
        <fullName evidence="1">Uncharacterized protein</fullName>
    </submittedName>
</protein>
<dbReference type="AlphaFoldDB" id="A0ABD1D1V5"/>
<gene>
    <name evidence="1" type="ORF">pipiens_012554</name>
</gene>